<comment type="subunit">
    <text evidence="2 14">Heterodimer of SoxA and SoxX.</text>
</comment>
<dbReference type="GO" id="GO:0046872">
    <property type="term" value="F:metal ion binding"/>
    <property type="evidence" value="ECO:0007669"/>
    <property type="project" value="UniProtKB-KW"/>
</dbReference>
<evidence type="ECO:0000313" key="19">
    <source>
        <dbReference type="Proteomes" id="UP000078572"/>
    </source>
</evidence>
<keyword evidence="6 14" id="KW-0479">Metal-binding</keyword>
<dbReference type="GeneID" id="61527685"/>
<evidence type="ECO:0000256" key="8">
    <source>
        <dbReference type="ARBA" id="ARBA00022764"/>
    </source>
</evidence>
<feature type="binding site" description="covalent" evidence="16">
    <location>
        <position position="89"/>
    </location>
    <ligand>
        <name>heme c</name>
        <dbReference type="ChEBI" id="CHEBI:61717"/>
        <label>1</label>
    </ligand>
</feature>
<dbReference type="EC" id="2.8.5.2" evidence="14"/>
<keyword evidence="19" id="KW-1185">Reference proteome</keyword>
<evidence type="ECO:0000256" key="9">
    <source>
        <dbReference type="ARBA" id="ARBA00022982"/>
    </source>
</evidence>
<dbReference type="Pfam" id="PF21342">
    <property type="entry name" value="SoxA-TsdA_cyt-c"/>
    <property type="match status" value="1"/>
</dbReference>
<comment type="cofactor">
    <cofactor evidence="16">
        <name>heme</name>
        <dbReference type="ChEBI" id="CHEBI:30413"/>
    </cofactor>
    <text evidence="16">Binds 2 heme groups per subunit.</text>
</comment>
<feature type="binding site" description="covalent" evidence="16">
    <location>
        <position position="198"/>
    </location>
    <ligand>
        <name>heme c</name>
        <dbReference type="ChEBI" id="CHEBI:61717"/>
        <label>2</label>
    </ligand>
</feature>
<dbReference type="GO" id="GO:0016669">
    <property type="term" value="F:oxidoreductase activity, acting on a sulfur group of donors, cytochrome as acceptor"/>
    <property type="evidence" value="ECO:0007669"/>
    <property type="project" value="InterPro"/>
</dbReference>
<keyword evidence="5 14" id="KW-0808">Transferase</keyword>
<keyword evidence="10 14" id="KW-0408">Iron</keyword>
<dbReference type="NCBIfam" id="TIGR04484">
    <property type="entry name" value="thiosulf_SoxA"/>
    <property type="match status" value="1"/>
</dbReference>
<evidence type="ECO:0000256" key="17">
    <source>
        <dbReference type="PIRSR" id="PIRSR038455-3"/>
    </source>
</evidence>
<evidence type="ECO:0000256" key="12">
    <source>
        <dbReference type="ARBA" id="ARBA00048077"/>
    </source>
</evidence>
<sequence length="289" mass="31968">MDCRRPTEGTVKRTKRIVALAATLAAGIALVANAQDAKDQKDQKDSVAAGIAQYREMLADGNPAELWEAAGEELWKKPAGPKQASLEACDLGLGPGVVKGAYAKLPRFFKDTGRVMDAEQRLMYCRMTLQGLTKEQASANPFSSPGKPSDIERLMAYITSESRGAAIDIPLAHPEEKRTYELGRRMFFYRGGAYDFACATCHAQPGQRIRLQELPDLLTADGARFAYSTWPGYRVSQGEVRTMQHRLYDCLRQQRFPEPLYGSEVITALELFLARNANGGKMDAPSIKR</sequence>
<comment type="catalytic activity">
    <reaction evidence="12 14">
        <text>L-cysteinyl-[SoxY protein] + thiosulfate + 2 Fe(III)-[cytochrome c] = S-sulfosulfanyl-L-cysteinyl-[SoxY protein] + 2 Fe(II)-[cytochrome c] + 2 H(+)</text>
        <dbReference type="Rhea" id="RHEA:56720"/>
        <dbReference type="Rhea" id="RHEA-COMP:10350"/>
        <dbReference type="Rhea" id="RHEA-COMP:14328"/>
        <dbReference type="Rhea" id="RHEA-COMP:14399"/>
        <dbReference type="Rhea" id="RHEA-COMP:14691"/>
        <dbReference type="ChEBI" id="CHEBI:15378"/>
        <dbReference type="ChEBI" id="CHEBI:29033"/>
        <dbReference type="ChEBI" id="CHEBI:29034"/>
        <dbReference type="ChEBI" id="CHEBI:29950"/>
        <dbReference type="ChEBI" id="CHEBI:33542"/>
        <dbReference type="ChEBI" id="CHEBI:139321"/>
        <dbReference type="EC" id="2.8.5.2"/>
    </reaction>
</comment>
<feature type="binding site" description="axial binding residue" evidence="17">
    <location>
        <position position="125"/>
    </location>
    <ligand>
        <name>heme c</name>
        <dbReference type="ChEBI" id="CHEBI:61717"/>
        <label>1</label>
    </ligand>
    <ligandPart>
        <name>Fe</name>
        <dbReference type="ChEBI" id="CHEBI:18248"/>
    </ligandPart>
</feature>
<evidence type="ECO:0000256" key="4">
    <source>
        <dbReference type="ARBA" id="ARBA00022617"/>
    </source>
</evidence>
<comment type="catalytic activity">
    <reaction evidence="13 14">
        <text>S-sulfanyl-L-cysteinyl-[SoxY protein] + thiosulfate + 2 Fe(III)-[cytochrome c] = S-(2-sulfodisulfanyl)-L-cysteinyl-[SoxY protein] + 2 Fe(II)-[cytochrome c] + 2 H(+)</text>
        <dbReference type="Rhea" id="RHEA:51224"/>
        <dbReference type="Rhea" id="RHEA-COMP:10350"/>
        <dbReference type="Rhea" id="RHEA-COMP:14399"/>
        <dbReference type="Rhea" id="RHEA-COMP:14689"/>
        <dbReference type="Rhea" id="RHEA-COMP:14690"/>
        <dbReference type="ChEBI" id="CHEBI:15378"/>
        <dbReference type="ChEBI" id="CHEBI:29033"/>
        <dbReference type="ChEBI" id="CHEBI:29034"/>
        <dbReference type="ChEBI" id="CHEBI:33542"/>
        <dbReference type="ChEBI" id="CHEBI:61963"/>
        <dbReference type="ChEBI" id="CHEBI:140664"/>
        <dbReference type="EC" id="2.8.5.2"/>
    </reaction>
</comment>
<evidence type="ECO:0000256" key="10">
    <source>
        <dbReference type="ARBA" id="ARBA00023004"/>
    </source>
</evidence>
<dbReference type="SUPFAM" id="SSF46626">
    <property type="entry name" value="Cytochrome c"/>
    <property type="match status" value="2"/>
</dbReference>
<protein>
    <recommendedName>
        <fullName evidence="14">SoxAX cytochrome complex subunit A</fullName>
        <ecNumber evidence="14">2.8.5.2</ecNumber>
    </recommendedName>
    <alternativeName>
        <fullName evidence="14">Protein SoxA</fullName>
    </alternativeName>
    <alternativeName>
        <fullName evidence="14">Sulfur oxidizing protein A</fullName>
    </alternativeName>
    <alternativeName>
        <fullName evidence="14">Thiosulfate-oxidizing multienzyme system protein SoxA</fullName>
    </alternativeName>
</protein>
<dbReference type="GO" id="GO:0016740">
    <property type="term" value="F:transferase activity"/>
    <property type="evidence" value="ECO:0007669"/>
    <property type="project" value="UniProtKB-KW"/>
</dbReference>
<organism evidence="18 19">
    <name type="scientific">Ralstonia insidiosa</name>
    <dbReference type="NCBI Taxonomy" id="190721"/>
    <lineage>
        <taxon>Bacteria</taxon>
        <taxon>Pseudomonadati</taxon>
        <taxon>Pseudomonadota</taxon>
        <taxon>Betaproteobacteria</taxon>
        <taxon>Burkholderiales</taxon>
        <taxon>Burkholderiaceae</taxon>
        <taxon>Ralstonia</taxon>
    </lineage>
</organism>
<keyword evidence="4 14" id="KW-0349">Heme</keyword>
<keyword evidence="8 14" id="KW-0574">Periplasm</keyword>
<dbReference type="OrthoDB" id="9808312at2"/>
<evidence type="ECO:0000256" key="11">
    <source>
        <dbReference type="ARBA" id="ARBA00025746"/>
    </source>
</evidence>
<dbReference type="Gene3D" id="1.10.760.10">
    <property type="entry name" value="Cytochrome c-like domain"/>
    <property type="match status" value="2"/>
</dbReference>
<dbReference type="Proteomes" id="UP000078572">
    <property type="component" value="Chromosome 1"/>
</dbReference>
<dbReference type="GO" id="GO:0019417">
    <property type="term" value="P:sulfur oxidation"/>
    <property type="evidence" value="ECO:0007669"/>
    <property type="project" value="InterPro"/>
</dbReference>
<keyword evidence="7" id="KW-0732">Signal</keyword>
<dbReference type="InterPro" id="IPR036909">
    <property type="entry name" value="Cyt_c-like_dom_sf"/>
</dbReference>
<evidence type="ECO:0000256" key="14">
    <source>
        <dbReference type="PIRNR" id="PIRNR038455"/>
    </source>
</evidence>
<accession>A0A192A0Z6</accession>
<proteinExistence type="inferred from homology"/>
<feature type="binding site" description="axial binding residue" evidence="17">
    <location>
        <position position="202"/>
    </location>
    <ligand>
        <name>heme c</name>
        <dbReference type="ChEBI" id="CHEBI:61717"/>
        <label>2</label>
    </ligand>
    <ligandPart>
        <name>Fe</name>
        <dbReference type="ChEBI" id="CHEBI:18248"/>
    </ligandPart>
</feature>
<dbReference type="RefSeq" id="WP_064805634.1">
    <property type="nucleotide sequence ID" value="NZ_CP016022.1"/>
</dbReference>
<dbReference type="InterPro" id="IPR009056">
    <property type="entry name" value="Cyt_c-like_dom"/>
</dbReference>
<feature type="binding site" description="covalent" evidence="16">
    <location>
        <position position="201"/>
    </location>
    <ligand>
        <name>heme c</name>
        <dbReference type="ChEBI" id="CHEBI:61717"/>
        <label>2</label>
    </ligand>
</feature>
<feature type="active site" description="Cysteine persulfide intermediate" evidence="15">
    <location>
        <position position="250"/>
    </location>
</feature>
<keyword evidence="9 14" id="KW-0249">Electron transport</keyword>
<evidence type="ECO:0000256" key="1">
    <source>
        <dbReference type="ARBA" id="ARBA00004418"/>
    </source>
</evidence>
<evidence type="ECO:0000256" key="6">
    <source>
        <dbReference type="ARBA" id="ARBA00022723"/>
    </source>
</evidence>
<comment type="similarity">
    <text evidence="11 14">Belongs to the SoxA family.</text>
</comment>
<feature type="binding site" evidence="16">
    <location>
        <position position="246"/>
    </location>
    <ligand>
        <name>substrate</name>
    </ligand>
</feature>
<name>A0A192A0Z6_9RALS</name>
<reference evidence="19" key="1">
    <citation type="submission" date="2016-06" db="EMBL/GenBank/DDBJ databases">
        <authorList>
            <person name="Xu Y."/>
            <person name="Nagy A."/>
            <person name="Yan X."/>
            <person name="Kim S.W."/>
            <person name="Haley B."/>
            <person name="Liu N.T."/>
            <person name="Nou X."/>
        </authorList>
    </citation>
    <scope>NUCLEOTIDE SEQUENCE [LARGE SCALE GENOMIC DNA]</scope>
    <source>
        <strain evidence="19">ATCC 49129</strain>
    </source>
</reference>
<evidence type="ECO:0000313" key="18">
    <source>
        <dbReference type="EMBL" id="ANJ74008.1"/>
    </source>
</evidence>
<evidence type="ECO:0000256" key="5">
    <source>
        <dbReference type="ARBA" id="ARBA00022679"/>
    </source>
</evidence>
<dbReference type="GO" id="GO:0009055">
    <property type="term" value="F:electron transfer activity"/>
    <property type="evidence" value="ECO:0007669"/>
    <property type="project" value="InterPro"/>
</dbReference>
<evidence type="ECO:0000256" key="16">
    <source>
        <dbReference type="PIRSR" id="PIRSR038455-2"/>
    </source>
</evidence>
<evidence type="ECO:0000256" key="15">
    <source>
        <dbReference type="PIRSR" id="PIRSR038455-1"/>
    </source>
</evidence>
<dbReference type="EMBL" id="CP016022">
    <property type="protein sequence ID" value="ANJ74008.1"/>
    <property type="molecule type" value="Genomic_DNA"/>
</dbReference>
<evidence type="ECO:0000256" key="13">
    <source>
        <dbReference type="ARBA" id="ARBA00048423"/>
    </source>
</evidence>
<dbReference type="GO" id="GO:0070069">
    <property type="term" value="C:cytochrome complex"/>
    <property type="evidence" value="ECO:0007669"/>
    <property type="project" value="InterPro"/>
</dbReference>
<dbReference type="AlphaFoldDB" id="A0A192A0Z6"/>
<evidence type="ECO:0000256" key="3">
    <source>
        <dbReference type="ARBA" id="ARBA00022448"/>
    </source>
</evidence>
<dbReference type="GO" id="GO:0042597">
    <property type="term" value="C:periplasmic space"/>
    <property type="evidence" value="ECO:0007669"/>
    <property type="project" value="UniProtKB-SubCell"/>
</dbReference>
<feature type="binding site" description="axial binding residue" evidence="17">
    <location>
        <position position="250"/>
    </location>
    <ligand>
        <name>heme c</name>
        <dbReference type="ChEBI" id="CHEBI:61717"/>
        <label>2</label>
    </ligand>
    <ligandPart>
        <name>Fe</name>
        <dbReference type="ChEBI" id="CHEBI:18248"/>
    </ligandPart>
</feature>
<keyword evidence="3 14" id="KW-0813">Transport</keyword>
<evidence type="ECO:0000256" key="7">
    <source>
        <dbReference type="ARBA" id="ARBA00022729"/>
    </source>
</evidence>
<dbReference type="PIRSF" id="PIRSF038455">
    <property type="entry name" value="SoxA"/>
    <property type="match status" value="1"/>
</dbReference>
<evidence type="ECO:0000256" key="2">
    <source>
        <dbReference type="ARBA" id="ARBA00011530"/>
    </source>
</evidence>
<dbReference type="STRING" id="190721.ACS15_3552"/>
<dbReference type="InterPro" id="IPR025710">
    <property type="entry name" value="SoxA"/>
</dbReference>
<comment type="subcellular location">
    <subcellularLocation>
        <location evidence="1 14">Periplasm</location>
    </subcellularLocation>
</comment>
<gene>
    <name evidence="18" type="ORF">A9Y76_16805</name>
</gene>
<dbReference type="GO" id="GO:0020037">
    <property type="term" value="F:heme binding"/>
    <property type="evidence" value="ECO:0007669"/>
    <property type="project" value="InterPro"/>
</dbReference>